<sequence length="285" mass="31913">MHSSPCIHAIFLPTKTMPPAKGTNAYLIGTKDLILVDPGDPNPESIEKILNEMKALGGERITDVIITHAHPDHYEGADSIFERTGARFMAHELTAQKISGQCKKAKIDLFLRDNQNLNLNGLKATVIHSPGHSPESICLYLEDQKALISGDTIVGFGTVVISPPDGDMSQYLNSLRRLLNYHIERIYPGHGPIVEEGKAKIEEYIQHRLLREYQILKELQSGTKSVKDLVKVIYQELDIMVHGADLHERAERSVLAHLIKLETENKVIKKGQEKDETVYALQDRA</sequence>
<dbReference type="InterPro" id="IPR050662">
    <property type="entry name" value="Sec-metab_biosynth-thioest"/>
</dbReference>
<dbReference type="AlphaFoldDB" id="A0A933LR13"/>
<dbReference type="Gene3D" id="1.10.10.10">
    <property type="entry name" value="Winged helix-like DNA-binding domain superfamily/Winged helix DNA-binding domain"/>
    <property type="match status" value="1"/>
</dbReference>
<dbReference type="PANTHER" id="PTHR23131">
    <property type="entry name" value="ENDORIBONUCLEASE LACTB2"/>
    <property type="match status" value="1"/>
</dbReference>
<dbReference type="SMART" id="SM00849">
    <property type="entry name" value="Lactamase_B"/>
    <property type="match status" value="1"/>
</dbReference>
<accession>A0A933LR13</accession>
<dbReference type="Pfam" id="PF17778">
    <property type="entry name" value="WHD_BLACT"/>
    <property type="match status" value="1"/>
</dbReference>
<gene>
    <name evidence="2" type="ORF">HY730_07895</name>
</gene>
<reference evidence="2" key="1">
    <citation type="submission" date="2020-07" db="EMBL/GenBank/DDBJ databases">
        <title>Huge and variable diversity of episymbiotic CPR bacteria and DPANN archaea in groundwater ecosystems.</title>
        <authorList>
            <person name="He C.Y."/>
            <person name="Keren R."/>
            <person name="Whittaker M."/>
            <person name="Farag I.F."/>
            <person name="Doudna J."/>
            <person name="Cate J.H.D."/>
            <person name="Banfield J.F."/>
        </authorList>
    </citation>
    <scope>NUCLEOTIDE SEQUENCE</scope>
    <source>
        <strain evidence="2">NC_groundwater_1482_Ag_S-0.65um_47_24</strain>
    </source>
</reference>
<name>A0A933LR13_UNCTE</name>
<dbReference type="Proteomes" id="UP000772181">
    <property type="component" value="Unassembled WGS sequence"/>
</dbReference>
<organism evidence="2 3">
    <name type="scientific">Tectimicrobiota bacterium</name>
    <dbReference type="NCBI Taxonomy" id="2528274"/>
    <lineage>
        <taxon>Bacteria</taxon>
        <taxon>Pseudomonadati</taxon>
        <taxon>Nitrospinota/Tectimicrobiota group</taxon>
        <taxon>Candidatus Tectimicrobiota</taxon>
    </lineage>
</organism>
<evidence type="ECO:0000313" key="2">
    <source>
        <dbReference type="EMBL" id="MBI4596279.1"/>
    </source>
</evidence>
<dbReference type="InterPro" id="IPR001279">
    <property type="entry name" value="Metallo-B-lactamas"/>
</dbReference>
<comment type="caution">
    <text evidence="2">The sequence shown here is derived from an EMBL/GenBank/DDBJ whole genome shotgun (WGS) entry which is preliminary data.</text>
</comment>
<dbReference type="InterPro" id="IPR041516">
    <property type="entry name" value="LACTB2_WH"/>
</dbReference>
<protein>
    <submittedName>
        <fullName evidence="2">MBL fold metallo-hydrolase</fullName>
    </submittedName>
</protein>
<evidence type="ECO:0000313" key="3">
    <source>
        <dbReference type="Proteomes" id="UP000772181"/>
    </source>
</evidence>
<evidence type="ECO:0000259" key="1">
    <source>
        <dbReference type="SMART" id="SM00849"/>
    </source>
</evidence>
<dbReference type="Gene3D" id="3.60.15.10">
    <property type="entry name" value="Ribonuclease Z/Hydroxyacylglutathione hydrolase-like"/>
    <property type="match status" value="1"/>
</dbReference>
<dbReference type="InterPro" id="IPR036388">
    <property type="entry name" value="WH-like_DNA-bd_sf"/>
</dbReference>
<dbReference type="EMBL" id="JACQWF010000347">
    <property type="protein sequence ID" value="MBI4596279.1"/>
    <property type="molecule type" value="Genomic_DNA"/>
</dbReference>
<dbReference type="CDD" id="cd16278">
    <property type="entry name" value="metallo-hydrolase-like_MBL-fold"/>
    <property type="match status" value="1"/>
</dbReference>
<dbReference type="PANTHER" id="PTHR23131:SF0">
    <property type="entry name" value="ENDORIBONUCLEASE LACTB2"/>
    <property type="match status" value="1"/>
</dbReference>
<dbReference type="SUPFAM" id="SSF56281">
    <property type="entry name" value="Metallo-hydrolase/oxidoreductase"/>
    <property type="match status" value="1"/>
</dbReference>
<feature type="domain" description="Metallo-beta-lactamase" evidence="1">
    <location>
        <begin position="22"/>
        <end position="190"/>
    </location>
</feature>
<dbReference type="Pfam" id="PF00753">
    <property type="entry name" value="Lactamase_B"/>
    <property type="match status" value="1"/>
</dbReference>
<proteinExistence type="predicted"/>
<dbReference type="InterPro" id="IPR036866">
    <property type="entry name" value="RibonucZ/Hydroxyglut_hydro"/>
</dbReference>